<gene>
    <name evidence="1" type="ORF">SKP52_24305</name>
</gene>
<dbReference type="InterPro" id="IPR014937">
    <property type="entry name" value="DUF1810"/>
</dbReference>
<evidence type="ECO:0000313" key="1">
    <source>
        <dbReference type="EMBL" id="AJA11702.1"/>
    </source>
</evidence>
<keyword evidence="2" id="KW-1185">Reference proteome</keyword>
<geneLocation type="plasmid" evidence="1 2">
    <name>pSfKp5.2</name>
</geneLocation>
<dbReference type="Proteomes" id="UP000030907">
    <property type="component" value="Plasmid pSfKp5.2"/>
</dbReference>
<dbReference type="SUPFAM" id="SSF140736">
    <property type="entry name" value="Rv1873-like"/>
    <property type="match status" value="1"/>
</dbReference>
<dbReference type="KEGG" id="sphk:SKP52_24305"/>
<keyword evidence="1" id="KW-0614">Plasmid</keyword>
<dbReference type="HOGENOM" id="CLU_124534_0_0_5"/>
<proteinExistence type="predicted"/>
<name>A0A0A7PUF3_9SPHN</name>
<evidence type="ECO:0000313" key="2">
    <source>
        <dbReference type="Proteomes" id="UP000030907"/>
    </source>
</evidence>
<protein>
    <recommendedName>
        <fullName evidence="3">Calpastatin</fullName>
    </recommendedName>
</protein>
<evidence type="ECO:0008006" key="3">
    <source>
        <dbReference type="Google" id="ProtNLM"/>
    </source>
</evidence>
<dbReference type="PIRSF" id="PIRSF008546">
    <property type="entry name" value="UCP008546"/>
    <property type="match status" value="1"/>
</dbReference>
<dbReference type="Gene3D" id="1.25.40.380">
    <property type="entry name" value="Protein of unknown function DUF1810"/>
    <property type="match status" value="1"/>
</dbReference>
<reference evidence="1 2" key="1">
    <citation type="journal article" date="2015" name="Int. J. Syst. Evol. Microbiol.">
        <title>Description of Sphingopyxis fribergensis sp. nov. - a soil bacterium with the ability to degrade styrene and phenylacetic acid.</title>
        <authorList>
            <person name="Oelschlagel M."/>
            <person name="Ruckert C."/>
            <person name="Kalinowski J."/>
            <person name="Schmidt G."/>
            <person name="Schlomann M."/>
            <person name="Tischler D."/>
        </authorList>
    </citation>
    <scope>NUCLEOTIDE SEQUENCE [LARGE SCALE GENOMIC DNA]</scope>
    <source>
        <strain evidence="1 2">Kp5.2</strain>
        <plasmid evidence="1">pSfKp5.2</plasmid>
    </source>
</reference>
<organism evidence="1 2">
    <name type="scientific">Sphingopyxis fribergensis</name>
    <dbReference type="NCBI Taxonomy" id="1515612"/>
    <lineage>
        <taxon>Bacteria</taxon>
        <taxon>Pseudomonadati</taxon>
        <taxon>Pseudomonadota</taxon>
        <taxon>Alphaproteobacteria</taxon>
        <taxon>Sphingomonadales</taxon>
        <taxon>Sphingomonadaceae</taxon>
        <taxon>Sphingopyxis</taxon>
    </lineage>
</organism>
<sequence>MQAGCVGVCMTDKFSLDRFVEVQILTYAPALAELRRGEKRTHWMWWIFPQLAKLGRSSTAQQFAIHSVKEAQAYLDHPILGPRYLECVTALQDLNTSDANAVFGEVDAKKLRSSLTLFELAYPHPLFAAALDRWFGGVRDTRTLELLGKA</sequence>
<dbReference type="AlphaFoldDB" id="A0A0A7PUF3"/>
<dbReference type="InterPro" id="IPR036287">
    <property type="entry name" value="Rv1873-like_sf"/>
</dbReference>
<accession>A0A0A7PUF3</accession>
<dbReference type="EMBL" id="CP009123">
    <property type="protein sequence ID" value="AJA11702.1"/>
    <property type="molecule type" value="Genomic_DNA"/>
</dbReference>
<dbReference type="Pfam" id="PF08837">
    <property type="entry name" value="DUF1810"/>
    <property type="match status" value="1"/>
</dbReference>